<evidence type="ECO:0000313" key="1">
    <source>
        <dbReference type="EMBL" id="KII73892.1"/>
    </source>
</evidence>
<keyword evidence="2" id="KW-1185">Reference proteome</keyword>
<name>A0A0C2NIN6_THEKT</name>
<dbReference type="AlphaFoldDB" id="A0A0C2NIN6"/>
<gene>
    <name evidence="1" type="ORF">RF11_12945</name>
</gene>
<proteinExistence type="predicted"/>
<dbReference type="EMBL" id="JWZT01000618">
    <property type="protein sequence ID" value="KII73892.1"/>
    <property type="molecule type" value="Genomic_DNA"/>
</dbReference>
<dbReference type="Proteomes" id="UP000031668">
    <property type="component" value="Unassembled WGS sequence"/>
</dbReference>
<organism evidence="1 2">
    <name type="scientific">Thelohanellus kitauei</name>
    <name type="common">Myxosporean</name>
    <dbReference type="NCBI Taxonomy" id="669202"/>
    <lineage>
        <taxon>Eukaryota</taxon>
        <taxon>Metazoa</taxon>
        <taxon>Cnidaria</taxon>
        <taxon>Myxozoa</taxon>
        <taxon>Myxosporea</taxon>
        <taxon>Bivalvulida</taxon>
        <taxon>Platysporina</taxon>
        <taxon>Myxobolidae</taxon>
        <taxon>Thelohanellus</taxon>
    </lineage>
</organism>
<sequence>MESNINDQPEMYFLSFIRTSLPKSKKYIKSITDGRIEKLPKGADHREKLTNEPKESLCDILEEKGANDPKKILARKEYVMNFLRIAQDRQKVFFIDETGFQANMICRYGRELTGIRATSRSGITVLKDMVNFKISDTAYNTEWYLEYRLEIFEIFLAREI</sequence>
<evidence type="ECO:0008006" key="3">
    <source>
        <dbReference type="Google" id="ProtNLM"/>
    </source>
</evidence>
<protein>
    <recommendedName>
        <fullName evidence="3">Tc1-like transposase DDE domain-containing protein</fullName>
    </recommendedName>
</protein>
<comment type="caution">
    <text evidence="1">The sequence shown here is derived from an EMBL/GenBank/DDBJ whole genome shotgun (WGS) entry which is preliminary data.</text>
</comment>
<dbReference type="OrthoDB" id="8928061at2759"/>
<accession>A0A0C2NIN6</accession>
<evidence type="ECO:0000313" key="2">
    <source>
        <dbReference type="Proteomes" id="UP000031668"/>
    </source>
</evidence>
<reference evidence="1 2" key="1">
    <citation type="journal article" date="2014" name="Genome Biol. Evol.">
        <title>The genome of the myxosporean Thelohanellus kitauei shows adaptations to nutrient acquisition within its fish host.</title>
        <authorList>
            <person name="Yang Y."/>
            <person name="Xiong J."/>
            <person name="Zhou Z."/>
            <person name="Huo F."/>
            <person name="Miao W."/>
            <person name="Ran C."/>
            <person name="Liu Y."/>
            <person name="Zhang J."/>
            <person name="Feng J."/>
            <person name="Wang M."/>
            <person name="Wang M."/>
            <person name="Wang L."/>
            <person name="Yao B."/>
        </authorList>
    </citation>
    <scope>NUCLEOTIDE SEQUENCE [LARGE SCALE GENOMIC DNA]</scope>
    <source>
        <strain evidence="1">Wuqing</strain>
    </source>
</reference>